<dbReference type="PANTHER" id="PTHR31151">
    <property type="entry name" value="PROLINE-TRNA LIGASE (DUF1680)"/>
    <property type="match status" value="1"/>
</dbReference>
<dbReference type="InterPro" id="IPR046544">
    <property type="entry name" value="GH146_SB_dom"/>
</dbReference>
<accession>A0A841J4P1</accession>
<name>A0A841J4P1_9SPHI</name>
<evidence type="ECO:0000313" key="4">
    <source>
        <dbReference type="EMBL" id="MBB6125943.1"/>
    </source>
</evidence>
<evidence type="ECO:0000313" key="5">
    <source>
        <dbReference type="Proteomes" id="UP000548326"/>
    </source>
</evidence>
<dbReference type="RefSeq" id="WP_183584866.1">
    <property type="nucleotide sequence ID" value="NZ_JACHCA010000001.1"/>
</dbReference>
<reference evidence="4 5" key="1">
    <citation type="submission" date="2020-08" db="EMBL/GenBank/DDBJ databases">
        <title>Genomic Encyclopedia of Type Strains, Phase IV (KMG-V): Genome sequencing to study the core and pangenomes of soil and plant-associated prokaryotes.</title>
        <authorList>
            <person name="Whitman W."/>
        </authorList>
    </citation>
    <scope>NUCLEOTIDE SEQUENCE [LARGE SCALE GENOMIC DNA]</scope>
    <source>
        <strain evidence="4 5">MP601</strain>
    </source>
</reference>
<dbReference type="EMBL" id="JACHCA010000001">
    <property type="protein sequence ID" value="MBB6125943.1"/>
    <property type="molecule type" value="Genomic_DNA"/>
</dbReference>
<evidence type="ECO:0000259" key="1">
    <source>
        <dbReference type="Pfam" id="PF07944"/>
    </source>
</evidence>
<organism evidence="4 5">
    <name type="scientific">Mucilaginibacter lappiensis</name>
    <dbReference type="NCBI Taxonomy" id="354630"/>
    <lineage>
        <taxon>Bacteria</taxon>
        <taxon>Pseudomonadati</taxon>
        <taxon>Bacteroidota</taxon>
        <taxon>Sphingobacteriia</taxon>
        <taxon>Sphingobacteriales</taxon>
        <taxon>Sphingobacteriaceae</taxon>
        <taxon>Mucilaginibacter</taxon>
    </lineage>
</organism>
<sequence length="797" mass="90978">MFNCYNHTNSAALLIKWGLSFLICFTAVISVQAQSYVPEWKDSRIKVKSDIAIQAYSFDLKEVQLLESPFKQAMQVDAAYLLSIEPDRLLSGFRSHSGLKPKGKLYEGWESSGLAGHTLGHYLSAISLHYASTREPEFLKRINYIVAELNECQLARKTGYVGAIPKEDTIWAEVAKGDIRSRGFDLNGGWSPWYTVHKVMAGLLDAYLYGHNTQALKICQGMANWTGETIKNLDDDQLQKMLLCEYGGMPETLTNLYAITGNKKYLDLSYKFYDKRILDPLAQKQDILPGKHSNTQIPKIIASARRYELTGDKKDQTIANFFWEIITDHHSYATGGNSNYEYLSEPDKLNDRLTDNTTETCNTYNMLKLTRHLFAVAPSAALMDYYEKALYNHILASQNHADGMMCYFVSLRMGGKKEYSTPFDTFTCCVGSGMENHVKYNENIYFRGADGSLYINLFIPSVLNWKEKGVTVKQESNLPASDHITFTVNAIKPTIFAIRIRKPKWSGNANIRINGKLQQLKPDMQGYFVLTHKWGKNDKIELNTPENIYTEAMPDNANRRAIFYGPVLLAGILGNTEPDPLKGVPVFVTNETNPNNWLQMVDKKQLSFRTVNISKPEEVTLIPFNQTKNEYYSVYWDVFTPETWAVQQKAYDEQKKKQQELEARTTDILRVGEMQPERDHNFSGENATTGEDHQKKWRSTENGGYLLYEMKVDANTQNTLINTYWGMDNRGRTFDILIDGIKLTTEDLNQYKESRFYDISYTIPIELTKGKQKVTIKLLPKKDNSAGPVYGSRMVKN</sequence>
<feature type="domain" description="Non-reducing end beta-L-arabinofuranosidase-like GH127 middle" evidence="3">
    <location>
        <begin position="453"/>
        <end position="545"/>
    </location>
</feature>
<protein>
    <recommendedName>
        <fullName evidence="6">DUF1680 family protein</fullName>
    </recommendedName>
</protein>
<feature type="domain" description="Non-reducing end beta-L-arabinofuranosidase-like GH127 catalytic" evidence="1">
    <location>
        <begin position="62"/>
        <end position="441"/>
    </location>
</feature>
<evidence type="ECO:0000259" key="3">
    <source>
        <dbReference type="Pfam" id="PF20736"/>
    </source>
</evidence>
<dbReference type="Proteomes" id="UP000548326">
    <property type="component" value="Unassembled WGS sequence"/>
</dbReference>
<dbReference type="Pfam" id="PF20620">
    <property type="entry name" value="DUF6805"/>
    <property type="match status" value="1"/>
</dbReference>
<dbReference type="Pfam" id="PF07944">
    <property type="entry name" value="Beta-AFase-like_GH127_cat"/>
    <property type="match status" value="1"/>
</dbReference>
<dbReference type="InterPro" id="IPR049046">
    <property type="entry name" value="Beta-AFase-like_GH127_middle"/>
</dbReference>
<evidence type="ECO:0000259" key="2">
    <source>
        <dbReference type="Pfam" id="PF20620"/>
    </source>
</evidence>
<dbReference type="InterPro" id="IPR008928">
    <property type="entry name" value="6-hairpin_glycosidase_sf"/>
</dbReference>
<dbReference type="InterPro" id="IPR012878">
    <property type="entry name" value="Beta-AFase-like_GH127_cat"/>
</dbReference>
<dbReference type="GO" id="GO:0005975">
    <property type="term" value="P:carbohydrate metabolic process"/>
    <property type="evidence" value="ECO:0007669"/>
    <property type="project" value="InterPro"/>
</dbReference>
<dbReference type="AlphaFoldDB" id="A0A841J4P1"/>
<dbReference type="SUPFAM" id="SSF48208">
    <property type="entry name" value="Six-hairpin glycosidases"/>
    <property type="match status" value="1"/>
</dbReference>
<comment type="caution">
    <text evidence="4">The sequence shown here is derived from an EMBL/GenBank/DDBJ whole genome shotgun (WGS) entry which is preliminary data.</text>
</comment>
<feature type="domain" description="Glycoside hydrolase GH146 substrate-binding" evidence="2">
    <location>
        <begin position="660"/>
        <end position="794"/>
    </location>
</feature>
<dbReference type="PANTHER" id="PTHR31151:SF0">
    <property type="entry name" value="PROLINE-TRNA LIGASE (DUF1680)"/>
    <property type="match status" value="1"/>
</dbReference>
<gene>
    <name evidence="4" type="ORF">HDF22_000044</name>
</gene>
<proteinExistence type="predicted"/>
<dbReference type="Pfam" id="PF20736">
    <property type="entry name" value="Glyco_hydro127M"/>
    <property type="match status" value="1"/>
</dbReference>
<evidence type="ECO:0008006" key="6">
    <source>
        <dbReference type="Google" id="ProtNLM"/>
    </source>
</evidence>